<gene>
    <name evidence="1" type="ORF">ACFP3V_29300</name>
</gene>
<accession>A0ABW1GBN9</accession>
<name>A0ABW1GBN9_9ACTN</name>
<protein>
    <submittedName>
        <fullName evidence="1">Uncharacterized protein</fullName>
    </submittedName>
</protein>
<proteinExistence type="predicted"/>
<sequence length="177" mass="19114">MRLIDGTPEEIAEFLRLTEGGRSAEAEEPDAADLESAAEPAGGKLDWDRIAQFVQGRARSNDIARRVTSFLRGALELGDVEIGPGASERTTDGLTDYVMVHDAGVRRFGAVAYVQAKNGGLTLRLTRQDVSGMNVSGIQFRDVRPGHQYVVNCQLRDDESVATALKLVSTALAKVRA</sequence>
<reference evidence="2" key="1">
    <citation type="journal article" date="2019" name="Int. J. Syst. Evol. Microbiol.">
        <title>The Global Catalogue of Microorganisms (GCM) 10K type strain sequencing project: providing services to taxonomists for standard genome sequencing and annotation.</title>
        <authorList>
            <consortium name="The Broad Institute Genomics Platform"/>
            <consortium name="The Broad Institute Genome Sequencing Center for Infectious Disease"/>
            <person name="Wu L."/>
            <person name="Ma J."/>
        </authorList>
    </citation>
    <scope>NUCLEOTIDE SEQUENCE [LARGE SCALE GENOMIC DNA]</scope>
    <source>
        <strain evidence="2">JCM 4816</strain>
    </source>
</reference>
<dbReference type="RefSeq" id="WP_380589992.1">
    <property type="nucleotide sequence ID" value="NZ_JBHSQJ010000153.1"/>
</dbReference>
<organism evidence="1 2">
    <name type="scientific">Streptacidiphilus monticola</name>
    <dbReference type="NCBI Taxonomy" id="2161674"/>
    <lineage>
        <taxon>Bacteria</taxon>
        <taxon>Bacillati</taxon>
        <taxon>Actinomycetota</taxon>
        <taxon>Actinomycetes</taxon>
        <taxon>Kitasatosporales</taxon>
        <taxon>Streptomycetaceae</taxon>
        <taxon>Streptacidiphilus</taxon>
    </lineage>
</organism>
<evidence type="ECO:0000313" key="1">
    <source>
        <dbReference type="EMBL" id="MFC5911290.1"/>
    </source>
</evidence>
<keyword evidence="2" id="KW-1185">Reference proteome</keyword>
<dbReference type="EMBL" id="JBHSQJ010000153">
    <property type="protein sequence ID" value="MFC5911290.1"/>
    <property type="molecule type" value="Genomic_DNA"/>
</dbReference>
<comment type="caution">
    <text evidence="1">The sequence shown here is derived from an EMBL/GenBank/DDBJ whole genome shotgun (WGS) entry which is preliminary data.</text>
</comment>
<dbReference type="Proteomes" id="UP001596174">
    <property type="component" value="Unassembled WGS sequence"/>
</dbReference>
<evidence type="ECO:0000313" key="2">
    <source>
        <dbReference type="Proteomes" id="UP001596174"/>
    </source>
</evidence>